<protein>
    <submittedName>
        <fullName evidence="2">Long-chain acyl-CoA synthetase</fullName>
    </submittedName>
</protein>
<dbReference type="AlphaFoldDB" id="A0A5D3YE78"/>
<dbReference type="InterPro" id="IPR042099">
    <property type="entry name" value="ANL_N_sf"/>
</dbReference>
<dbReference type="InterPro" id="IPR000873">
    <property type="entry name" value="AMP-dep_synth/lig_dom"/>
</dbReference>
<proteinExistence type="predicted"/>
<evidence type="ECO:0000259" key="1">
    <source>
        <dbReference type="Pfam" id="PF00501"/>
    </source>
</evidence>
<dbReference type="Pfam" id="PF00501">
    <property type="entry name" value="AMP-binding"/>
    <property type="match status" value="1"/>
</dbReference>
<comment type="caution">
    <text evidence="2">The sequence shown here is derived from an EMBL/GenBank/DDBJ whole genome shotgun (WGS) entry which is preliminary data.</text>
</comment>
<sequence length="86" mass="9719">MSKHIQQSEVAKIATLCTLIDVCAEREAIAIYSLQKQGLRTWTYQELFANVLALAPRLSKLGIRKGDRVALLAFNRSKPLWQHLPS</sequence>
<accession>A0A5D3YE78</accession>
<dbReference type="Proteomes" id="UP000324176">
    <property type="component" value="Unassembled WGS sequence"/>
</dbReference>
<evidence type="ECO:0000313" key="2">
    <source>
        <dbReference type="EMBL" id="TYP91014.1"/>
    </source>
</evidence>
<dbReference type="Gene3D" id="3.40.50.12780">
    <property type="entry name" value="N-terminal domain of ligase-like"/>
    <property type="match status" value="1"/>
</dbReference>
<dbReference type="OrthoDB" id="9803968at2"/>
<feature type="domain" description="AMP-dependent synthetase/ligase" evidence="1">
    <location>
        <begin position="27"/>
        <end position="76"/>
    </location>
</feature>
<gene>
    <name evidence="2" type="ORF">BCL69_101244</name>
</gene>
<evidence type="ECO:0000313" key="3">
    <source>
        <dbReference type="Proteomes" id="UP000324176"/>
    </source>
</evidence>
<dbReference type="SUPFAM" id="SSF56801">
    <property type="entry name" value="Acetyl-CoA synthetase-like"/>
    <property type="match status" value="1"/>
</dbReference>
<organism evidence="2 3">
    <name type="scientific">Nitrosomonas communis</name>
    <dbReference type="NCBI Taxonomy" id="44574"/>
    <lineage>
        <taxon>Bacteria</taxon>
        <taxon>Pseudomonadati</taxon>
        <taxon>Pseudomonadota</taxon>
        <taxon>Betaproteobacteria</taxon>
        <taxon>Nitrosomonadales</taxon>
        <taxon>Nitrosomonadaceae</taxon>
        <taxon>Nitrosomonas</taxon>
    </lineage>
</organism>
<dbReference type="EMBL" id="VNHT01000012">
    <property type="protein sequence ID" value="TYP91014.1"/>
    <property type="molecule type" value="Genomic_DNA"/>
</dbReference>
<name>A0A5D3YE78_9PROT</name>
<reference evidence="2 3" key="1">
    <citation type="submission" date="2019-07" db="EMBL/GenBank/DDBJ databases">
        <title>Active sludge and wastewater microbial communities from Klosterneuburg, Austria.</title>
        <authorList>
            <person name="Wagner M."/>
        </authorList>
    </citation>
    <scope>NUCLEOTIDE SEQUENCE [LARGE SCALE GENOMIC DNA]</scope>
    <source>
        <strain evidence="2 3">Nm2</strain>
    </source>
</reference>